<name>A0ABP1DPG3_9APHY</name>
<dbReference type="PANTHER" id="PTHR48106">
    <property type="entry name" value="QUINONE OXIDOREDUCTASE PIG3-RELATED"/>
    <property type="match status" value="1"/>
</dbReference>
<dbReference type="InterPro" id="IPR047618">
    <property type="entry name" value="QOR-like"/>
</dbReference>
<dbReference type="Pfam" id="PF00107">
    <property type="entry name" value="ADH_zinc_N"/>
    <property type="match status" value="1"/>
</dbReference>
<dbReference type="InterPro" id="IPR013154">
    <property type="entry name" value="ADH-like_N"/>
</dbReference>
<reference evidence="5" key="1">
    <citation type="submission" date="2024-04" db="EMBL/GenBank/DDBJ databases">
        <authorList>
            <person name="Shaw F."/>
            <person name="Minotto A."/>
        </authorList>
    </citation>
    <scope>NUCLEOTIDE SEQUENCE [LARGE SCALE GENOMIC DNA]</scope>
</reference>
<keyword evidence="5" id="KW-1185">Reference proteome</keyword>
<dbReference type="Proteomes" id="UP001497453">
    <property type="component" value="Chromosome 5"/>
</dbReference>
<proteinExistence type="predicted"/>
<dbReference type="InterPro" id="IPR011032">
    <property type="entry name" value="GroES-like_sf"/>
</dbReference>
<sequence length="342" mass="36930">MSLPSETSAIVITKNGDFDVIDKINVPLPQPKKNEILIKVHYAGVNFIDNYWRTGIYPVKSFPAHFGSEASGTIVSLPSDSDIVNDEEYKLRGFAIGTKVAAYTLGAYAQYITVPWNDVFPIPGKVSLALAGAVTTQGATALTFVEEAYKVKPGDTILVHTVAGGLGLLLTQLVKLRGATVIGTTSTPAKAELAKANGADHVILYKTEDVAQRVLEITGGEGVHGIFDGVGKDTYEIDFKVIRRKGTIVFVGNASGVVPPISPLRLAEKNIKIARPTLKNYIYTAEEGRRYVGELFDLVANEKLKVLIHKEYPFTAEGVQQAEKDLTTGKTVGKLLIKVADE</sequence>
<dbReference type="CDD" id="cd05286">
    <property type="entry name" value="QOR2"/>
    <property type="match status" value="1"/>
</dbReference>
<dbReference type="SMART" id="SM00829">
    <property type="entry name" value="PKS_ER"/>
    <property type="match status" value="1"/>
</dbReference>
<evidence type="ECO:0000313" key="4">
    <source>
        <dbReference type="EMBL" id="CAL1709099.1"/>
    </source>
</evidence>
<dbReference type="Pfam" id="PF08240">
    <property type="entry name" value="ADH_N"/>
    <property type="match status" value="1"/>
</dbReference>
<accession>A0ABP1DPG3</accession>
<gene>
    <name evidence="4" type="ORF">GFSPODELE1_LOCUS7192</name>
</gene>
<evidence type="ECO:0000256" key="1">
    <source>
        <dbReference type="ARBA" id="ARBA00022857"/>
    </source>
</evidence>
<evidence type="ECO:0000313" key="5">
    <source>
        <dbReference type="Proteomes" id="UP001497453"/>
    </source>
</evidence>
<dbReference type="InterPro" id="IPR013149">
    <property type="entry name" value="ADH-like_C"/>
</dbReference>
<protein>
    <recommendedName>
        <fullName evidence="3">Enoyl reductase (ER) domain-containing protein</fullName>
    </recommendedName>
</protein>
<dbReference type="EMBL" id="OZ037948">
    <property type="protein sequence ID" value="CAL1709099.1"/>
    <property type="molecule type" value="Genomic_DNA"/>
</dbReference>
<dbReference type="Gene3D" id="3.40.50.720">
    <property type="entry name" value="NAD(P)-binding Rossmann-like Domain"/>
    <property type="match status" value="1"/>
</dbReference>
<dbReference type="Gene3D" id="3.90.180.10">
    <property type="entry name" value="Medium-chain alcohol dehydrogenases, catalytic domain"/>
    <property type="match status" value="1"/>
</dbReference>
<evidence type="ECO:0000256" key="2">
    <source>
        <dbReference type="ARBA" id="ARBA00023002"/>
    </source>
</evidence>
<dbReference type="PANTHER" id="PTHR48106:SF13">
    <property type="entry name" value="QUINONE OXIDOREDUCTASE-RELATED"/>
    <property type="match status" value="1"/>
</dbReference>
<evidence type="ECO:0000259" key="3">
    <source>
        <dbReference type="SMART" id="SM00829"/>
    </source>
</evidence>
<keyword evidence="1" id="KW-0521">NADP</keyword>
<feature type="domain" description="Enoyl reductase (ER)" evidence="3">
    <location>
        <begin position="16"/>
        <end position="337"/>
    </location>
</feature>
<organism evidence="4 5">
    <name type="scientific">Somion occarium</name>
    <dbReference type="NCBI Taxonomy" id="3059160"/>
    <lineage>
        <taxon>Eukaryota</taxon>
        <taxon>Fungi</taxon>
        <taxon>Dikarya</taxon>
        <taxon>Basidiomycota</taxon>
        <taxon>Agaricomycotina</taxon>
        <taxon>Agaricomycetes</taxon>
        <taxon>Polyporales</taxon>
        <taxon>Cerrenaceae</taxon>
        <taxon>Somion</taxon>
    </lineage>
</organism>
<dbReference type="InterPro" id="IPR036291">
    <property type="entry name" value="NAD(P)-bd_dom_sf"/>
</dbReference>
<dbReference type="SUPFAM" id="SSF50129">
    <property type="entry name" value="GroES-like"/>
    <property type="match status" value="1"/>
</dbReference>
<keyword evidence="2" id="KW-0560">Oxidoreductase</keyword>
<dbReference type="SUPFAM" id="SSF51735">
    <property type="entry name" value="NAD(P)-binding Rossmann-fold domains"/>
    <property type="match status" value="1"/>
</dbReference>
<dbReference type="InterPro" id="IPR020843">
    <property type="entry name" value="ER"/>
</dbReference>